<protein>
    <recommendedName>
        <fullName evidence="4">HTH cro/C1-type domain-containing protein</fullName>
    </recommendedName>
</protein>
<dbReference type="Proteomes" id="UP000197019">
    <property type="component" value="Chromosome"/>
</dbReference>
<dbReference type="EMBL" id="CP022129">
    <property type="protein sequence ID" value="ASF45855.1"/>
    <property type="molecule type" value="Genomic_DNA"/>
</dbReference>
<evidence type="ECO:0000313" key="3">
    <source>
        <dbReference type="Proteomes" id="UP000197019"/>
    </source>
</evidence>
<name>A0A1Z4BX47_9GAMM</name>
<keyword evidence="1" id="KW-1133">Transmembrane helix</keyword>
<feature type="transmembrane region" description="Helical" evidence="1">
    <location>
        <begin position="83"/>
        <end position="104"/>
    </location>
</feature>
<dbReference type="KEGG" id="mpsy:CEK71_07065"/>
<evidence type="ECO:0008006" key="4">
    <source>
        <dbReference type="Google" id="ProtNLM"/>
    </source>
</evidence>
<gene>
    <name evidence="2" type="ORF">CEK71_07065</name>
</gene>
<organism evidence="2 3">
    <name type="scientific">Methylovulum psychrotolerans</name>
    <dbReference type="NCBI Taxonomy" id="1704499"/>
    <lineage>
        <taxon>Bacteria</taxon>
        <taxon>Pseudomonadati</taxon>
        <taxon>Pseudomonadota</taxon>
        <taxon>Gammaproteobacteria</taxon>
        <taxon>Methylococcales</taxon>
        <taxon>Methylococcaceae</taxon>
        <taxon>Methylovulum</taxon>
    </lineage>
</organism>
<dbReference type="OrthoDB" id="5574360at2"/>
<keyword evidence="1" id="KW-0472">Membrane</keyword>
<evidence type="ECO:0000313" key="2">
    <source>
        <dbReference type="EMBL" id="ASF45855.1"/>
    </source>
</evidence>
<accession>A0A1Z4BX47</accession>
<sequence>MKTVIDYIDDLKEKTGSDYKTAKLLKIDKGSLSVIRSKGRMADETAIKVAEALGVDETEVLIAAAVARSDGKVLSAWLKISKAVGAAASFFILIQSVNYVLWGLELQKMHIMLN</sequence>
<reference evidence="2 3" key="1">
    <citation type="submission" date="2017-06" db="EMBL/GenBank/DDBJ databases">
        <title>Genome Sequencing of the methanotroph Methylovulum psychrotolerants str. HV10-M2 isolated from a high-altitude environment.</title>
        <authorList>
            <person name="Mateos-Rivera A."/>
        </authorList>
    </citation>
    <scope>NUCLEOTIDE SEQUENCE [LARGE SCALE GENOMIC DNA]</scope>
    <source>
        <strain evidence="2 3">HV10_M2</strain>
    </source>
</reference>
<dbReference type="RefSeq" id="WP_088618730.1">
    <property type="nucleotide sequence ID" value="NZ_CP022129.1"/>
</dbReference>
<evidence type="ECO:0000256" key="1">
    <source>
        <dbReference type="SAM" id="Phobius"/>
    </source>
</evidence>
<keyword evidence="3" id="KW-1185">Reference proteome</keyword>
<dbReference type="AlphaFoldDB" id="A0A1Z4BX47"/>
<keyword evidence="1" id="KW-0812">Transmembrane</keyword>
<proteinExistence type="predicted"/>